<evidence type="ECO:0000313" key="3">
    <source>
        <dbReference type="Proteomes" id="UP000831467"/>
    </source>
</evidence>
<dbReference type="Proteomes" id="UP000831467">
    <property type="component" value="Chromosome"/>
</dbReference>
<keyword evidence="3" id="KW-1185">Reference proteome</keyword>
<dbReference type="Gene3D" id="3.10.450.50">
    <property type="match status" value="1"/>
</dbReference>
<dbReference type="RefSeq" id="WP_247982247.1">
    <property type="nucleotide sequence ID" value="NZ_CP078076.1"/>
</dbReference>
<proteinExistence type="predicted"/>
<name>A0ABY4IBG1_9MICO</name>
<gene>
    <name evidence="2" type="ORF">KV394_02780</name>
</gene>
<protein>
    <submittedName>
        <fullName evidence="2">Nuclear transport factor 2 family protein</fullName>
    </submittedName>
</protein>
<reference evidence="2 3" key="1">
    <citation type="submission" date="2021-06" db="EMBL/GenBank/DDBJ databases">
        <title>Genome-based taxonomic framework of Microbacterium strains isolated from marine environment, the description of four new species and reclassification of four preexisting species.</title>
        <authorList>
            <person name="Lee S.D."/>
            <person name="Kim S.-M."/>
            <person name="Byeon Y.-S."/>
            <person name="Yang H.L."/>
            <person name="Kim I.S."/>
        </authorList>
    </citation>
    <scope>NUCLEOTIDE SEQUENCE [LARGE SCALE GENOMIC DNA]</scope>
    <source>
        <strain evidence="2 3">SSW1-51</strain>
    </source>
</reference>
<dbReference type="EMBL" id="CP078076">
    <property type="protein sequence ID" value="UPL10095.1"/>
    <property type="molecule type" value="Genomic_DNA"/>
</dbReference>
<dbReference type="Pfam" id="PF13577">
    <property type="entry name" value="SnoaL_4"/>
    <property type="match status" value="1"/>
</dbReference>
<dbReference type="SUPFAM" id="SSF54427">
    <property type="entry name" value="NTF2-like"/>
    <property type="match status" value="1"/>
</dbReference>
<dbReference type="InterPro" id="IPR037401">
    <property type="entry name" value="SnoaL-like"/>
</dbReference>
<dbReference type="InterPro" id="IPR032710">
    <property type="entry name" value="NTF2-like_dom_sf"/>
</dbReference>
<feature type="domain" description="SnoaL-like" evidence="1">
    <location>
        <begin position="12"/>
        <end position="137"/>
    </location>
</feature>
<accession>A0ABY4IBG1</accession>
<evidence type="ECO:0000259" key="1">
    <source>
        <dbReference type="Pfam" id="PF13577"/>
    </source>
</evidence>
<dbReference type="CDD" id="cd00531">
    <property type="entry name" value="NTF2_like"/>
    <property type="match status" value="1"/>
</dbReference>
<organism evidence="2 3">
    <name type="scientific">Microbacterium sufflavum</name>
    <dbReference type="NCBI Taxonomy" id="2851649"/>
    <lineage>
        <taxon>Bacteria</taxon>
        <taxon>Bacillati</taxon>
        <taxon>Actinomycetota</taxon>
        <taxon>Actinomycetes</taxon>
        <taxon>Micrococcales</taxon>
        <taxon>Microbacteriaceae</taxon>
        <taxon>Microbacterium</taxon>
    </lineage>
</organism>
<sequence>MTADIERRLRLLEDRLELIDLEATYARSFDERDGAAWSALFTDDGVYQSRPVGDAPPVTFVQGRVALEAFCRDAPFSGIHFLHLPQLRFDGDRATARVHLEFHGDHPADPGAPRVAMRGYYDVAYRRVDGRWRIAHRVTTAFGREQTTVLGYPPAAVLPD</sequence>
<evidence type="ECO:0000313" key="2">
    <source>
        <dbReference type="EMBL" id="UPL10095.1"/>
    </source>
</evidence>